<feature type="transmembrane region" description="Helical" evidence="6">
    <location>
        <begin position="223"/>
        <end position="243"/>
    </location>
</feature>
<reference evidence="7" key="2">
    <citation type="submission" date="2025-08" db="UniProtKB">
        <authorList>
            <consortium name="Ensembl"/>
        </authorList>
    </citation>
    <scope>IDENTIFICATION</scope>
</reference>
<dbReference type="Proteomes" id="UP000005226">
    <property type="component" value="Chromosome 1"/>
</dbReference>
<evidence type="ECO:0000256" key="1">
    <source>
        <dbReference type="ARBA" id="ARBA00004141"/>
    </source>
</evidence>
<accession>A0A674PIC9</accession>
<evidence type="ECO:0000313" key="8">
    <source>
        <dbReference type="Proteomes" id="UP000005226"/>
    </source>
</evidence>
<dbReference type="GO" id="GO:0005313">
    <property type="term" value="F:L-glutamate transmembrane transporter activity"/>
    <property type="evidence" value="ECO:0007669"/>
    <property type="project" value="TreeGrafter"/>
</dbReference>
<sequence length="246" mass="26867">MLENNEHFYPGQDDKDGEDEEEEEGRGGESTDGNGENGELESPEEREMRGGRQSWEGKAGNVMKPAAIVVGRQRAGRPPKQAVTQVTSQTHHHVANKHHLNAAYQQPPHPGPSVPQKRRALMERSMTAVAPLEDTFLTMMVFRVGIPDIKQTALPEVRLNVLVLAVGFSGFAISGFNVNHLDIAPRYASILMGISNGVGTLSGMVCPLIVGAMTKHKVRNMHVLSILSLFSNKISFLCSTLLLHSL</sequence>
<feature type="transmembrane region" description="Helical" evidence="6">
    <location>
        <begin position="190"/>
        <end position="211"/>
    </location>
</feature>
<keyword evidence="2 6" id="KW-0812">Transmembrane</keyword>
<evidence type="ECO:0000256" key="6">
    <source>
        <dbReference type="SAM" id="Phobius"/>
    </source>
</evidence>
<evidence type="ECO:0000256" key="3">
    <source>
        <dbReference type="ARBA" id="ARBA00022989"/>
    </source>
</evidence>
<reference evidence="7 8" key="1">
    <citation type="journal article" date="2011" name="Genome Biol. Evol.">
        <title>Integration of the genetic map and genome assembly of fugu facilitates insights into distinct features of genome evolution in teleosts and mammals.</title>
        <authorList>
            <person name="Kai W."/>
            <person name="Kikuchi K."/>
            <person name="Tohari S."/>
            <person name="Chew A.K."/>
            <person name="Tay A."/>
            <person name="Fujiwara A."/>
            <person name="Hosoya S."/>
            <person name="Suetake H."/>
            <person name="Naruse K."/>
            <person name="Brenner S."/>
            <person name="Suzuki Y."/>
            <person name="Venkatesh B."/>
        </authorList>
    </citation>
    <scope>NUCLEOTIDE SEQUENCE [LARGE SCALE GENOMIC DNA]</scope>
</reference>
<reference evidence="7" key="3">
    <citation type="submission" date="2025-09" db="UniProtKB">
        <authorList>
            <consortium name="Ensembl"/>
        </authorList>
    </citation>
    <scope>IDENTIFICATION</scope>
</reference>
<feature type="transmembrane region" description="Helical" evidence="6">
    <location>
        <begin position="159"/>
        <end position="178"/>
    </location>
</feature>
<dbReference type="InterPro" id="IPR050382">
    <property type="entry name" value="MFS_Na/Anion_cotransporter"/>
</dbReference>
<dbReference type="InterPro" id="IPR036259">
    <property type="entry name" value="MFS_trans_sf"/>
</dbReference>
<proteinExistence type="predicted"/>
<dbReference type="Ensembl" id="ENSTRUT00000065127.1">
    <property type="protein sequence ID" value="ENSTRUP00000085436.1"/>
    <property type="gene ID" value="ENSTRUG00000030898.1"/>
</dbReference>
<dbReference type="GO" id="GO:0060076">
    <property type="term" value="C:excitatory synapse"/>
    <property type="evidence" value="ECO:0007669"/>
    <property type="project" value="TreeGrafter"/>
</dbReference>
<evidence type="ECO:0000256" key="2">
    <source>
        <dbReference type="ARBA" id="ARBA00022692"/>
    </source>
</evidence>
<evidence type="ECO:0000313" key="7">
    <source>
        <dbReference type="Ensembl" id="ENSTRUP00000085436.1"/>
    </source>
</evidence>
<feature type="compositionally biased region" description="Acidic residues" evidence="5">
    <location>
        <begin position="15"/>
        <end position="24"/>
    </location>
</feature>
<keyword evidence="8" id="KW-1185">Reference proteome</keyword>
<protein>
    <recommendedName>
        <fullName evidence="9">Major facilitator superfamily (MFS) profile domain-containing protein</fullName>
    </recommendedName>
</protein>
<feature type="region of interest" description="Disordered" evidence="5">
    <location>
        <begin position="1"/>
        <end position="62"/>
    </location>
</feature>
<dbReference type="GO" id="GO:0030672">
    <property type="term" value="C:synaptic vesicle membrane"/>
    <property type="evidence" value="ECO:0007669"/>
    <property type="project" value="TreeGrafter"/>
</dbReference>
<dbReference type="InParanoid" id="A0A674PIC9"/>
<dbReference type="PANTHER" id="PTHR11662">
    <property type="entry name" value="SOLUTE CARRIER FAMILY 17"/>
    <property type="match status" value="1"/>
</dbReference>
<evidence type="ECO:0008006" key="9">
    <source>
        <dbReference type="Google" id="ProtNLM"/>
    </source>
</evidence>
<comment type="subcellular location">
    <subcellularLocation>
        <location evidence="1">Membrane</location>
        <topology evidence="1">Multi-pass membrane protein</topology>
    </subcellularLocation>
</comment>
<name>A0A674PIC9_TAKRU</name>
<keyword evidence="4 6" id="KW-0472">Membrane</keyword>
<dbReference type="GO" id="GO:0050803">
    <property type="term" value="P:regulation of synapse structure or activity"/>
    <property type="evidence" value="ECO:0007669"/>
    <property type="project" value="TreeGrafter"/>
</dbReference>
<organism evidence="7 8">
    <name type="scientific">Takifugu rubripes</name>
    <name type="common">Japanese pufferfish</name>
    <name type="synonym">Fugu rubripes</name>
    <dbReference type="NCBI Taxonomy" id="31033"/>
    <lineage>
        <taxon>Eukaryota</taxon>
        <taxon>Metazoa</taxon>
        <taxon>Chordata</taxon>
        <taxon>Craniata</taxon>
        <taxon>Vertebrata</taxon>
        <taxon>Euteleostomi</taxon>
        <taxon>Actinopterygii</taxon>
        <taxon>Neopterygii</taxon>
        <taxon>Teleostei</taxon>
        <taxon>Neoteleostei</taxon>
        <taxon>Acanthomorphata</taxon>
        <taxon>Eupercaria</taxon>
        <taxon>Tetraodontiformes</taxon>
        <taxon>Tetradontoidea</taxon>
        <taxon>Tetraodontidae</taxon>
        <taxon>Takifugu</taxon>
    </lineage>
</organism>
<dbReference type="SUPFAM" id="SSF103473">
    <property type="entry name" value="MFS general substrate transporter"/>
    <property type="match status" value="1"/>
</dbReference>
<keyword evidence="3 6" id="KW-1133">Transmembrane helix</keyword>
<evidence type="ECO:0000256" key="4">
    <source>
        <dbReference type="ARBA" id="ARBA00023136"/>
    </source>
</evidence>
<dbReference type="GeneTree" id="ENSGT00940000158187"/>
<dbReference type="GO" id="GO:0098700">
    <property type="term" value="P:neurotransmitter loading into synaptic vesicle"/>
    <property type="evidence" value="ECO:0007669"/>
    <property type="project" value="TreeGrafter"/>
</dbReference>
<dbReference type="AlphaFoldDB" id="A0A674PIC9"/>
<dbReference type="GO" id="GO:0035249">
    <property type="term" value="P:synaptic transmission, glutamatergic"/>
    <property type="evidence" value="ECO:0007669"/>
    <property type="project" value="TreeGrafter"/>
</dbReference>
<evidence type="ECO:0000256" key="5">
    <source>
        <dbReference type="SAM" id="MobiDB-lite"/>
    </source>
</evidence>
<dbReference type="GO" id="GO:0005326">
    <property type="term" value="F:neurotransmitter transmembrane transporter activity"/>
    <property type="evidence" value="ECO:0007669"/>
    <property type="project" value="TreeGrafter"/>
</dbReference>
<dbReference type="PANTHER" id="PTHR11662:SF207">
    <property type="entry name" value="VESICULAR GLUTAMATE TRANSPORTER 3"/>
    <property type="match status" value="1"/>
</dbReference>